<dbReference type="InParanoid" id="A0A0C3P216"/>
<dbReference type="EMBL" id="KN831987">
    <property type="protein sequence ID" value="KIO01536.1"/>
    <property type="molecule type" value="Genomic_DNA"/>
</dbReference>
<reference evidence="2" key="2">
    <citation type="submission" date="2015-01" db="EMBL/GenBank/DDBJ databases">
        <title>Evolutionary Origins and Diversification of the Mycorrhizal Mutualists.</title>
        <authorList>
            <consortium name="DOE Joint Genome Institute"/>
            <consortium name="Mycorrhizal Genomics Consortium"/>
            <person name="Kohler A."/>
            <person name="Kuo A."/>
            <person name="Nagy L.G."/>
            <person name="Floudas D."/>
            <person name="Copeland A."/>
            <person name="Barry K.W."/>
            <person name="Cichocki N."/>
            <person name="Veneault-Fourrey C."/>
            <person name="LaButti K."/>
            <person name="Lindquist E.A."/>
            <person name="Lipzen A."/>
            <person name="Lundell T."/>
            <person name="Morin E."/>
            <person name="Murat C."/>
            <person name="Riley R."/>
            <person name="Ohm R."/>
            <person name="Sun H."/>
            <person name="Tunlid A."/>
            <person name="Henrissat B."/>
            <person name="Grigoriev I.V."/>
            <person name="Hibbett D.S."/>
            <person name="Martin F."/>
        </authorList>
    </citation>
    <scope>NUCLEOTIDE SEQUENCE [LARGE SCALE GENOMIC DNA]</scope>
    <source>
        <strain evidence="2">Marx 270</strain>
    </source>
</reference>
<gene>
    <name evidence="1" type="ORF">M404DRAFT_726858</name>
</gene>
<accession>A0A0C3P216</accession>
<reference evidence="1 2" key="1">
    <citation type="submission" date="2014-04" db="EMBL/GenBank/DDBJ databases">
        <authorList>
            <consortium name="DOE Joint Genome Institute"/>
            <person name="Kuo A."/>
            <person name="Kohler A."/>
            <person name="Costa M.D."/>
            <person name="Nagy L.G."/>
            <person name="Floudas D."/>
            <person name="Copeland A."/>
            <person name="Barry K.W."/>
            <person name="Cichocki N."/>
            <person name="Veneault-Fourrey C."/>
            <person name="LaButti K."/>
            <person name="Lindquist E.A."/>
            <person name="Lipzen A."/>
            <person name="Lundell T."/>
            <person name="Morin E."/>
            <person name="Murat C."/>
            <person name="Sun H."/>
            <person name="Tunlid A."/>
            <person name="Henrissat B."/>
            <person name="Grigoriev I.V."/>
            <person name="Hibbett D.S."/>
            <person name="Martin F."/>
            <person name="Nordberg H.P."/>
            <person name="Cantor M.N."/>
            <person name="Hua S.X."/>
        </authorList>
    </citation>
    <scope>NUCLEOTIDE SEQUENCE [LARGE SCALE GENOMIC DNA]</scope>
    <source>
        <strain evidence="1 2">Marx 270</strain>
    </source>
</reference>
<organism evidence="1 2">
    <name type="scientific">Pisolithus tinctorius Marx 270</name>
    <dbReference type="NCBI Taxonomy" id="870435"/>
    <lineage>
        <taxon>Eukaryota</taxon>
        <taxon>Fungi</taxon>
        <taxon>Dikarya</taxon>
        <taxon>Basidiomycota</taxon>
        <taxon>Agaricomycotina</taxon>
        <taxon>Agaricomycetes</taxon>
        <taxon>Agaricomycetidae</taxon>
        <taxon>Boletales</taxon>
        <taxon>Sclerodermatineae</taxon>
        <taxon>Pisolithaceae</taxon>
        <taxon>Pisolithus</taxon>
    </lineage>
</organism>
<dbReference type="STRING" id="870435.A0A0C3P216"/>
<keyword evidence="2" id="KW-1185">Reference proteome</keyword>
<name>A0A0C3P216_PISTI</name>
<proteinExistence type="predicted"/>
<evidence type="ECO:0000313" key="2">
    <source>
        <dbReference type="Proteomes" id="UP000054217"/>
    </source>
</evidence>
<protein>
    <submittedName>
        <fullName evidence="1">Uncharacterized protein</fullName>
    </submittedName>
</protein>
<evidence type="ECO:0000313" key="1">
    <source>
        <dbReference type="EMBL" id="KIO01536.1"/>
    </source>
</evidence>
<dbReference type="AlphaFoldDB" id="A0A0C3P216"/>
<dbReference type="OrthoDB" id="10485261at2759"/>
<sequence length="299" mass="32888">MLYWNCTLAPFVPSRWLNAQSSQEHLSSKTSKQLHDTLYRAGIEALLSVEDLRQPADTLLDALSRMCMDHSLSLLPCLFSARLCAVNRHRTTFSPSSSGLGSPALAIRDVVRADAMEVWESCRKVLLRGTVTVDSGPQRTDAWMTLVGILDVIEEEHLYTLRTTIGSGNRNTAPSRDVEFTLIEAKELALATVERTGQVCNSNDMFVVTLAIDVLDVLVGVEYELIGGELQRLLGAIVGLPHPLSVQTTDPVQRLLSDLLDYHTETRTVHAYILTPLTALSSLTLPKIGAGCLEEFTRA</sequence>
<dbReference type="HOGENOM" id="CLU_931027_0_0_1"/>
<dbReference type="Proteomes" id="UP000054217">
    <property type="component" value="Unassembled WGS sequence"/>
</dbReference>